<dbReference type="AlphaFoldDB" id="A0A4Y2JJE0"/>
<keyword evidence="4" id="KW-1185">Reference proteome</keyword>
<feature type="compositionally biased region" description="Basic and acidic residues" evidence="1">
    <location>
        <begin position="80"/>
        <end position="89"/>
    </location>
</feature>
<evidence type="ECO:0000313" key="3">
    <source>
        <dbReference type="EMBL" id="GBM90463.1"/>
    </source>
</evidence>
<feature type="domain" description="Integrase p58-like C-terminal" evidence="2">
    <location>
        <begin position="25"/>
        <end position="56"/>
    </location>
</feature>
<feature type="region of interest" description="Disordered" evidence="1">
    <location>
        <begin position="107"/>
        <end position="126"/>
    </location>
</feature>
<gene>
    <name evidence="3" type="ORF">AVEN_75841_1</name>
</gene>
<accession>A0A4Y2JJE0</accession>
<dbReference type="Pfam" id="PF22938">
    <property type="entry name" value="Integrase_p58_C"/>
    <property type="match status" value="1"/>
</dbReference>
<comment type="caution">
    <text evidence="3">The sequence shown here is derived from an EMBL/GenBank/DDBJ whole genome shotgun (WGS) entry which is preliminary data.</text>
</comment>
<dbReference type="InterPro" id="IPR054465">
    <property type="entry name" value="Integrase_p58-like_C"/>
</dbReference>
<dbReference type="OrthoDB" id="10030726at2759"/>
<feature type="region of interest" description="Disordered" evidence="1">
    <location>
        <begin position="69"/>
        <end position="101"/>
    </location>
</feature>
<dbReference type="Proteomes" id="UP000499080">
    <property type="component" value="Unassembled WGS sequence"/>
</dbReference>
<proteinExistence type="predicted"/>
<name>A0A4Y2JJE0_ARAVE</name>
<organism evidence="3 4">
    <name type="scientific">Araneus ventricosus</name>
    <name type="common">Orbweaver spider</name>
    <name type="synonym">Epeira ventricosa</name>
    <dbReference type="NCBI Taxonomy" id="182803"/>
    <lineage>
        <taxon>Eukaryota</taxon>
        <taxon>Metazoa</taxon>
        <taxon>Ecdysozoa</taxon>
        <taxon>Arthropoda</taxon>
        <taxon>Chelicerata</taxon>
        <taxon>Arachnida</taxon>
        <taxon>Araneae</taxon>
        <taxon>Araneomorphae</taxon>
        <taxon>Entelegynae</taxon>
        <taxon>Araneoidea</taxon>
        <taxon>Araneidae</taxon>
        <taxon>Araneus</taxon>
    </lineage>
</organism>
<evidence type="ECO:0000259" key="2">
    <source>
        <dbReference type="Pfam" id="PF22938"/>
    </source>
</evidence>
<sequence length="171" mass="19110">MVYLHVPRIKRNMKKKLAKFNQGQYRVIREVNPVVFKIQRIDKPTEVQNVHANRLIKVVEREIFNRSQDNSEIAGEGQESDGRDRKSEELDNNLPPWSLLFIDSEDDEGTEGVRCDPSSSSSTPLVLIPSSQTAQTTTQAITPSPQATGTVSGCARYGLSPRNANGFVIKQ</sequence>
<dbReference type="EMBL" id="BGPR01003622">
    <property type="protein sequence ID" value="GBM90463.1"/>
    <property type="molecule type" value="Genomic_DNA"/>
</dbReference>
<protein>
    <recommendedName>
        <fullName evidence="2">Integrase p58-like C-terminal domain-containing protein</fullName>
    </recommendedName>
</protein>
<reference evidence="3 4" key="1">
    <citation type="journal article" date="2019" name="Sci. Rep.">
        <title>Orb-weaving spider Araneus ventricosus genome elucidates the spidroin gene catalogue.</title>
        <authorList>
            <person name="Kono N."/>
            <person name="Nakamura H."/>
            <person name="Ohtoshi R."/>
            <person name="Moran D.A.P."/>
            <person name="Shinohara A."/>
            <person name="Yoshida Y."/>
            <person name="Fujiwara M."/>
            <person name="Mori M."/>
            <person name="Tomita M."/>
            <person name="Arakawa K."/>
        </authorList>
    </citation>
    <scope>NUCLEOTIDE SEQUENCE [LARGE SCALE GENOMIC DNA]</scope>
</reference>
<evidence type="ECO:0000256" key="1">
    <source>
        <dbReference type="SAM" id="MobiDB-lite"/>
    </source>
</evidence>
<evidence type="ECO:0000313" key="4">
    <source>
        <dbReference type="Proteomes" id="UP000499080"/>
    </source>
</evidence>